<dbReference type="AlphaFoldDB" id="A0A1H9WIK7"/>
<dbReference type="EMBL" id="FOGQ01000023">
    <property type="protein sequence ID" value="SES33579.1"/>
    <property type="molecule type" value="Genomic_DNA"/>
</dbReference>
<keyword evidence="1" id="KW-1133">Transmembrane helix</keyword>
<sequence length="244" mass="25333">MPAELGTGQCVQRTAQGMEALTQSVKKALKRPERLAYLTVSEIACWLRVFDKQTALRVLEPVILPLLAGQPLRSSLRTGQKAALAAGAFSGGVAAYEQVRVPTQSSGLGVAAVVGEHAGWITRLVDKRAAVNARDAALGGVLVAAGVGLAAWKNRKLIPAVALGGSAAVATAALADDERFRHSTTAEGGIGHGANLMLAGEGLRLVRNTLLKDKQHNFWIGMLEGVTLGATSVGAMLLVDGLTQ</sequence>
<feature type="transmembrane region" description="Helical" evidence="1">
    <location>
        <begin position="136"/>
        <end position="152"/>
    </location>
</feature>
<dbReference type="STRING" id="1121357.SAMN05661109_02750"/>
<accession>A0A1H9WIK7</accession>
<dbReference type="RefSeq" id="WP_231910023.1">
    <property type="nucleotide sequence ID" value="NZ_CP047199.1"/>
</dbReference>
<evidence type="ECO:0000313" key="2">
    <source>
        <dbReference type="EMBL" id="SES33579.1"/>
    </source>
</evidence>
<evidence type="ECO:0000313" key="3">
    <source>
        <dbReference type="Proteomes" id="UP000198929"/>
    </source>
</evidence>
<name>A0A1H9WIK7_9CORY</name>
<proteinExistence type="predicted"/>
<protein>
    <submittedName>
        <fullName evidence="2">Uncharacterized protein</fullName>
    </submittedName>
</protein>
<dbReference type="Proteomes" id="UP000198929">
    <property type="component" value="Unassembled WGS sequence"/>
</dbReference>
<reference evidence="3" key="1">
    <citation type="submission" date="2016-10" db="EMBL/GenBank/DDBJ databases">
        <authorList>
            <person name="Varghese N."/>
            <person name="Submissions S."/>
        </authorList>
    </citation>
    <scope>NUCLEOTIDE SEQUENCE [LARGE SCALE GENOMIC DNA]</scope>
    <source>
        <strain evidence="3">DSM 20524</strain>
    </source>
</reference>
<keyword evidence="3" id="KW-1185">Reference proteome</keyword>
<organism evidence="2 3">
    <name type="scientific">Corynebacterium cystitidis DSM 20524</name>
    <dbReference type="NCBI Taxonomy" id="1121357"/>
    <lineage>
        <taxon>Bacteria</taxon>
        <taxon>Bacillati</taxon>
        <taxon>Actinomycetota</taxon>
        <taxon>Actinomycetes</taxon>
        <taxon>Mycobacteriales</taxon>
        <taxon>Corynebacteriaceae</taxon>
        <taxon>Corynebacterium</taxon>
    </lineage>
</organism>
<keyword evidence="1" id="KW-0472">Membrane</keyword>
<feature type="transmembrane region" description="Helical" evidence="1">
    <location>
        <begin position="217"/>
        <end position="239"/>
    </location>
</feature>
<gene>
    <name evidence="2" type="ORF">SAMN05661109_02750</name>
</gene>
<evidence type="ECO:0000256" key="1">
    <source>
        <dbReference type="SAM" id="Phobius"/>
    </source>
</evidence>
<feature type="transmembrane region" description="Helical" evidence="1">
    <location>
        <begin position="158"/>
        <end position="175"/>
    </location>
</feature>
<keyword evidence="1" id="KW-0812">Transmembrane</keyword>